<dbReference type="RefSeq" id="WP_116845628.1">
    <property type="nucleotide sequence ID" value="NZ_QTJU01000001.1"/>
</dbReference>
<protein>
    <submittedName>
        <fullName evidence="2">Uncharacterized protein</fullName>
    </submittedName>
</protein>
<dbReference type="EMBL" id="QTJU01000001">
    <property type="protein sequence ID" value="RFM29873.1"/>
    <property type="molecule type" value="Genomic_DNA"/>
</dbReference>
<reference evidence="2 3" key="1">
    <citation type="submission" date="2018-08" db="EMBL/GenBank/DDBJ databases">
        <title>Chitinophagaceae sp. K23C18032701, a novel bacterium isolated from forest soil.</title>
        <authorList>
            <person name="Wang C."/>
        </authorList>
    </citation>
    <scope>NUCLEOTIDE SEQUENCE [LARGE SCALE GENOMIC DNA]</scope>
    <source>
        <strain evidence="2 3">K23C18032701</strain>
    </source>
</reference>
<evidence type="ECO:0000313" key="3">
    <source>
        <dbReference type="Proteomes" id="UP000261284"/>
    </source>
</evidence>
<feature type="signal peptide" evidence="1">
    <location>
        <begin position="1"/>
        <end position="22"/>
    </location>
</feature>
<gene>
    <name evidence="2" type="ORF">DXN05_02545</name>
</gene>
<feature type="chain" id="PRO_5017806785" evidence="1">
    <location>
        <begin position="23"/>
        <end position="71"/>
    </location>
</feature>
<dbReference type="Proteomes" id="UP000261284">
    <property type="component" value="Unassembled WGS sequence"/>
</dbReference>
<sequence length="71" mass="8334">MRSRYWVQYSLLFAMCSGSVMAIEYHKAVYHKKSKVQCDQCRPGCPMYREAPKTGAQTDYILWHPVNRFIG</sequence>
<accession>A0A3E1NPN2</accession>
<keyword evidence="1" id="KW-0732">Signal</keyword>
<organism evidence="2 3">
    <name type="scientific">Deminuibacter soli</name>
    <dbReference type="NCBI Taxonomy" id="2291815"/>
    <lineage>
        <taxon>Bacteria</taxon>
        <taxon>Pseudomonadati</taxon>
        <taxon>Bacteroidota</taxon>
        <taxon>Chitinophagia</taxon>
        <taxon>Chitinophagales</taxon>
        <taxon>Chitinophagaceae</taxon>
        <taxon>Deminuibacter</taxon>
    </lineage>
</organism>
<evidence type="ECO:0000256" key="1">
    <source>
        <dbReference type="SAM" id="SignalP"/>
    </source>
</evidence>
<evidence type="ECO:0000313" key="2">
    <source>
        <dbReference type="EMBL" id="RFM29873.1"/>
    </source>
</evidence>
<proteinExistence type="predicted"/>
<name>A0A3E1NPN2_9BACT</name>
<comment type="caution">
    <text evidence="2">The sequence shown here is derived from an EMBL/GenBank/DDBJ whole genome shotgun (WGS) entry which is preliminary data.</text>
</comment>
<keyword evidence="3" id="KW-1185">Reference proteome</keyword>
<dbReference type="AlphaFoldDB" id="A0A3E1NPN2"/>